<evidence type="ECO:0000256" key="2">
    <source>
        <dbReference type="ARBA" id="ARBA00022989"/>
    </source>
</evidence>
<protein>
    <submittedName>
        <fullName evidence="6">Major facilitator transporter</fullName>
    </submittedName>
</protein>
<sequence length="452" mass="48225">MANADTLTAPAGGSPKRGAHNNRWAQLAIGIICMGLVANLQYAWTLFVVPMDAKHHWGQAAIQTAFTVFIVTETWLVPLEGWLVDKFGPRPVVIGGSICAAIGWIIDANATSLYHLYIAAVIAGIGAGCVYGTCVGTALKWFPDKRGLAAGLTAAGFGAGAAVTVIPISNMIQSSGYEHAFMFFGIFQGACIFLLALMLVRPRPPAHAVPAKRVVASKIDYTTGQMVRSPLFWVLYLMFVFVAAGGVIATAQLGPIAKEYGFAKMPVSFLGVTLPLLTMALSIDNLCNGFTRPLCGWISDKIGRENTMFFIFIGEGIALLGLMEFGHNPYLFMFFAAITFLCWGEIFSIFPATCADTFGSKYAAANAGTLYTAKGTASMLVPLASVLSAIGSWDAVFITTATISIAAGLCAKFVLAPMRKRWIENTVAESSRLDAASFQTAWSETPRNSSAQ</sequence>
<dbReference type="InterPro" id="IPR026355">
    <property type="entry name" value="Oxa/Form_antiport"/>
</dbReference>
<feature type="transmembrane region" description="Helical" evidence="4">
    <location>
        <begin position="180"/>
        <end position="200"/>
    </location>
</feature>
<name>A0A158FVQ4_CABSO</name>
<dbReference type="NCBIfam" id="TIGR04259">
    <property type="entry name" value="oxa_formateAnti"/>
    <property type="match status" value="1"/>
</dbReference>
<dbReference type="InterPro" id="IPR020846">
    <property type="entry name" value="MFS_dom"/>
</dbReference>
<dbReference type="GO" id="GO:0016020">
    <property type="term" value="C:membrane"/>
    <property type="evidence" value="ECO:0007669"/>
    <property type="project" value="InterPro"/>
</dbReference>
<dbReference type="PANTHER" id="PTHR11360">
    <property type="entry name" value="MONOCARBOXYLATE TRANSPORTER"/>
    <property type="match status" value="1"/>
</dbReference>
<dbReference type="PROSITE" id="PS50850">
    <property type="entry name" value="MFS"/>
    <property type="match status" value="1"/>
</dbReference>
<evidence type="ECO:0000259" key="5">
    <source>
        <dbReference type="PROSITE" id="PS50850"/>
    </source>
</evidence>
<feature type="transmembrane region" description="Helical" evidence="4">
    <location>
        <begin position="331"/>
        <end position="350"/>
    </location>
</feature>
<keyword evidence="3 4" id="KW-0472">Membrane</keyword>
<dbReference type="InterPro" id="IPR050327">
    <property type="entry name" value="Proton-linked_MCT"/>
</dbReference>
<feature type="transmembrane region" description="Helical" evidence="4">
    <location>
        <begin position="265"/>
        <end position="287"/>
    </location>
</feature>
<keyword evidence="1 4" id="KW-0812">Transmembrane</keyword>
<reference evidence="6 7" key="1">
    <citation type="submission" date="2016-01" db="EMBL/GenBank/DDBJ databases">
        <authorList>
            <person name="Oliw E.H."/>
        </authorList>
    </citation>
    <scope>NUCLEOTIDE SEQUENCE [LARGE SCALE GENOMIC DNA]</scope>
    <source>
        <strain evidence="6">LMG 22029</strain>
    </source>
</reference>
<dbReference type="SUPFAM" id="SSF103473">
    <property type="entry name" value="MFS general substrate transporter"/>
    <property type="match status" value="1"/>
</dbReference>
<dbReference type="CDD" id="cd17353">
    <property type="entry name" value="MFS_OFA_like"/>
    <property type="match status" value="1"/>
</dbReference>
<organism evidence="6 7">
    <name type="scientific">Caballeronia sordidicola</name>
    <name type="common">Burkholderia sordidicola</name>
    <dbReference type="NCBI Taxonomy" id="196367"/>
    <lineage>
        <taxon>Bacteria</taxon>
        <taxon>Pseudomonadati</taxon>
        <taxon>Pseudomonadota</taxon>
        <taxon>Betaproteobacteria</taxon>
        <taxon>Burkholderiales</taxon>
        <taxon>Burkholderiaceae</taxon>
        <taxon>Caballeronia</taxon>
    </lineage>
</organism>
<gene>
    <name evidence="6" type="ORF">AWB64_01834</name>
</gene>
<feature type="transmembrane region" description="Helical" evidence="4">
    <location>
        <begin position="308"/>
        <end position="325"/>
    </location>
</feature>
<feature type="transmembrane region" description="Helical" evidence="4">
    <location>
        <begin position="56"/>
        <end position="76"/>
    </location>
</feature>
<evidence type="ECO:0000313" key="7">
    <source>
        <dbReference type="Proteomes" id="UP000054893"/>
    </source>
</evidence>
<feature type="domain" description="Major facilitator superfamily (MFS) profile" evidence="5">
    <location>
        <begin position="1"/>
        <end position="419"/>
    </location>
</feature>
<accession>A0A158FVQ4</accession>
<feature type="transmembrane region" description="Helical" evidence="4">
    <location>
        <begin position="24"/>
        <end position="44"/>
    </location>
</feature>
<dbReference type="InterPro" id="IPR011701">
    <property type="entry name" value="MFS"/>
</dbReference>
<dbReference type="PANTHER" id="PTHR11360:SF304">
    <property type="entry name" value="MFS DOMAIN-CONTAINING PROTEIN"/>
    <property type="match status" value="1"/>
</dbReference>
<proteinExistence type="predicted"/>
<dbReference type="RefSeq" id="WP_060818323.1">
    <property type="nucleotide sequence ID" value="NZ_FCOC02000003.1"/>
</dbReference>
<feature type="transmembrane region" description="Helical" evidence="4">
    <location>
        <begin position="231"/>
        <end position="253"/>
    </location>
</feature>
<dbReference type="AlphaFoldDB" id="A0A158FVQ4"/>
<evidence type="ECO:0000256" key="1">
    <source>
        <dbReference type="ARBA" id="ARBA00022692"/>
    </source>
</evidence>
<feature type="transmembrane region" description="Helical" evidence="4">
    <location>
        <begin position="112"/>
        <end position="135"/>
    </location>
</feature>
<dbReference type="Pfam" id="PF07690">
    <property type="entry name" value="MFS_1"/>
    <property type="match status" value="1"/>
</dbReference>
<dbReference type="InterPro" id="IPR036259">
    <property type="entry name" value="MFS_trans_sf"/>
</dbReference>
<dbReference type="Proteomes" id="UP000054893">
    <property type="component" value="Unassembled WGS sequence"/>
</dbReference>
<evidence type="ECO:0000313" key="6">
    <source>
        <dbReference type="EMBL" id="SAL23429.1"/>
    </source>
</evidence>
<dbReference type="GO" id="GO:0019531">
    <property type="term" value="F:oxalate transmembrane transporter activity"/>
    <property type="evidence" value="ECO:0007669"/>
    <property type="project" value="InterPro"/>
</dbReference>
<keyword evidence="2 4" id="KW-1133">Transmembrane helix</keyword>
<dbReference type="OrthoDB" id="8830981at2"/>
<feature type="transmembrane region" description="Helical" evidence="4">
    <location>
        <begin position="371"/>
        <end position="390"/>
    </location>
</feature>
<evidence type="ECO:0000256" key="4">
    <source>
        <dbReference type="SAM" id="Phobius"/>
    </source>
</evidence>
<feature type="transmembrane region" description="Helical" evidence="4">
    <location>
        <begin position="396"/>
        <end position="415"/>
    </location>
</feature>
<evidence type="ECO:0000256" key="3">
    <source>
        <dbReference type="ARBA" id="ARBA00023136"/>
    </source>
</evidence>
<dbReference type="EMBL" id="FCOC02000003">
    <property type="protein sequence ID" value="SAL23429.1"/>
    <property type="molecule type" value="Genomic_DNA"/>
</dbReference>
<feature type="transmembrane region" description="Helical" evidence="4">
    <location>
        <begin position="88"/>
        <end position="106"/>
    </location>
</feature>
<feature type="transmembrane region" description="Helical" evidence="4">
    <location>
        <begin position="147"/>
        <end position="168"/>
    </location>
</feature>
<dbReference type="Gene3D" id="1.20.1250.20">
    <property type="entry name" value="MFS general substrate transporter like domains"/>
    <property type="match status" value="2"/>
</dbReference>